<evidence type="ECO:0000256" key="4">
    <source>
        <dbReference type="ARBA" id="ARBA00012965"/>
    </source>
</evidence>
<dbReference type="Gene3D" id="1.20.5.1300">
    <property type="match status" value="1"/>
</dbReference>
<dbReference type="GO" id="GO:0000105">
    <property type="term" value="P:L-histidine biosynthetic process"/>
    <property type="evidence" value="ECO:0007669"/>
    <property type="project" value="UniProtKB-UniRule"/>
</dbReference>
<dbReference type="PIRSF" id="PIRSF000099">
    <property type="entry name" value="Histidinol_dh"/>
    <property type="match status" value="1"/>
</dbReference>
<feature type="binding site" evidence="12 17">
    <location>
        <position position="285"/>
    </location>
    <ligand>
        <name>Zn(2+)</name>
        <dbReference type="ChEBI" id="CHEBI:29105"/>
    </ligand>
</feature>
<sequence length="453" mass="49355">MGFETSYLAQNTLFSYLISPISNQKRMLRTYNYNTLSKDEISKLISRNVDSSNEISSAVEAIIEKVKTEGDKALLAYSAQFDRVTLSRLVIEFDEIEQLANEVDEVEQKALEKAFYNIHKFHLSQLKTEEKVETTTGVNCWRELRPIEKVGLYVPGGSAVLPSTFLMLGIPAKIAGCKEIIVCSPPQKNGSVNIYLAYCALLLGIKRIYLIGGAQAIAAMAYGTETITKVDKIFGPGNQYVTKAKTIVQNKTNTAIDMPAGPSEVLVIADETANPAYVAADLLAQAEHGADSQAVLVSTSADLIEKVNLEIENQLRELPRKEIAALAIANSYAVLTSDLQSAMNFSNQYAPEHLIIETDNYEQLIPEIINAGSVFLGHLTPESAGDYASGTNHTLPTSGYARSYSGVSIDSFVKKITFQHISKAGIKNLGPTVEILAELEGLQAHANAVRVRG</sequence>
<feature type="active site" description="Proton acceptor" evidence="12 14">
    <location>
        <position position="353"/>
    </location>
</feature>
<keyword evidence="8 12" id="KW-0560">Oxidoreductase</keyword>
<keyword evidence="5 12" id="KW-0028">Amino-acid biosynthesis</keyword>
<evidence type="ECO:0000256" key="17">
    <source>
        <dbReference type="PIRSR" id="PIRSR000099-4"/>
    </source>
</evidence>
<feature type="binding site" evidence="12 16">
    <location>
        <position position="288"/>
    </location>
    <ligand>
        <name>substrate</name>
    </ligand>
</feature>
<dbReference type="KEGG" id="scn:Solca_0927"/>
<dbReference type="PRINTS" id="PR00083">
    <property type="entry name" value="HOLDHDRGNASE"/>
</dbReference>
<feature type="binding site" evidence="12 16">
    <location>
        <position position="353"/>
    </location>
    <ligand>
        <name>substrate</name>
    </ligand>
</feature>
<keyword evidence="7 12" id="KW-0862">Zinc</keyword>
<feature type="binding site" evidence="12 15">
    <location>
        <position position="215"/>
    </location>
    <ligand>
        <name>NAD(+)</name>
        <dbReference type="ChEBI" id="CHEBI:57540"/>
    </ligand>
</feature>
<dbReference type="GO" id="GO:0051287">
    <property type="term" value="F:NAD binding"/>
    <property type="evidence" value="ECO:0007669"/>
    <property type="project" value="InterPro"/>
</dbReference>
<dbReference type="InterPro" id="IPR001692">
    <property type="entry name" value="Histidinol_DH_CS"/>
</dbReference>
<feature type="binding site" evidence="12 17">
    <location>
        <position position="288"/>
    </location>
    <ligand>
        <name>Zn(2+)</name>
        <dbReference type="ChEBI" id="CHEBI:29105"/>
    </ligand>
</feature>
<evidence type="ECO:0000256" key="1">
    <source>
        <dbReference type="ARBA" id="ARBA00003850"/>
    </source>
</evidence>
<keyword evidence="9 12" id="KW-0520">NAD</keyword>
<dbReference type="PROSITE" id="PS00611">
    <property type="entry name" value="HISOL_DEHYDROGENASE"/>
    <property type="match status" value="1"/>
</dbReference>
<feature type="binding site" evidence="12 16">
    <location>
        <position position="285"/>
    </location>
    <ligand>
        <name>substrate</name>
    </ligand>
</feature>
<reference evidence="19" key="1">
    <citation type="submission" date="2012-02" db="EMBL/GenBank/DDBJ databases">
        <title>The complete genome of Solitalea canadensis DSM 3403.</title>
        <authorList>
            <consortium name="US DOE Joint Genome Institute (JGI-PGF)"/>
            <person name="Lucas S."/>
            <person name="Copeland A."/>
            <person name="Lapidus A."/>
            <person name="Glavina del Rio T."/>
            <person name="Dalin E."/>
            <person name="Tice H."/>
            <person name="Bruce D."/>
            <person name="Goodwin L."/>
            <person name="Pitluck S."/>
            <person name="Peters L."/>
            <person name="Ovchinnikova G."/>
            <person name="Lu M."/>
            <person name="Kyrpides N."/>
            <person name="Mavromatis K."/>
            <person name="Ivanova N."/>
            <person name="Brettin T."/>
            <person name="Detter J.C."/>
            <person name="Han C."/>
            <person name="Larimer F."/>
            <person name="Land M."/>
            <person name="Hauser L."/>
            <person name="Markowitz V."/>
            <person name="Cheng J.-F."/>
            <person name="Hugenholtz P."/>
            <person name="Woyke T."/>
            <person name="Wu D."/>
            <person name="Spring S."/>
            <person name="Schroeder M."/>
            <person name="Kopitz M."/>
            <person name="Brambilla E."/>
            <person name="Klenk H.-P."/>
            <person name="Eisen J.A."/>
        </authorList>
    </citation>
    <scope>NUCLEOTIDE SEQUENCE</scope>
    <source>
        <strain evidence="19">DSM 3403</strain>
    </source>
</reference>
<comment type="pathway">
    <text evidence="2 12">Amino-acid biosynthesis; L-histidine biosynthesis; L-histidine from 5-phospho-alpha-D-ribose 1-diphosphate: step 9/9.</text>
</comment>
<dbReference type="GO" id="GO:0008270">
    <property type="term" value="F:zinc ion binding"/>
    <property type="evidence" value="ECO:0007669"/>
    <property type="project" value="UniProtKB-UniRule"/>
</dbReference>
<evidence type="ECO:0000256" key="11">
    <source>
        <dbReference type="ARBA" id="ARBA00049489"/>
    </source>
</evidence>
<feature type="active site" description="Proton acceptor" evidence="12 14">
    <location>
        <position position="352"/>
    </location>
</feature>
<evidence type="ECO:0000256" key="18">
    <source>
        <dbReference type="RuleBase" id="RU004175"/>
    </source>
</evidence>
<dbReference type="EMBL" id="CP003349">
    <property type="protein sequence ID" value="AFD06042.1"/>
    <property type="molecule type" value="Genomic_DNA"/>
</dbReference>
<feature type="binding site" evidence="12 15">
    <location>
        <position position="238"/>
    </location>
    <ligand>
        <name>NAD(+)</name>
        <dbReference type="ChEBI" id="CHEBI:57540"/>
    </ligand>
</feature>
<dbReference type="GO" id="GO:0005829">
    <property type="term" value="C:cytosol"/>
    <property type="evidence" value="ECO:0007669"/>
    <property type="project" value="TreeGrafter"/>
</dbReference>
<dbReference type="NCBIfam" id="TIGR00069">
    <property type="entry name" value="hisD"/>
    <property type="match status" value="1"/>
</dbReference>
<proteinExistence type="inferred from homology"/>
<feature type="binding site" evidence="12 16">
    <location>
        <position position="440"/>
    </location>
    <ligand>
        <name>substrate</name>
    </ligand>
</feature>
<feature type="binding site" evidence="12 16">
    <location>
        <position position="386"/>
    </location>
    <ligand>
        <name>substrate</name>
    </ligand>
</feature>
<evidence type="ECO:0000256" key="13">
    <source>
        <dbReference type="PIRNR" id="PIRNR000099"/>
    </source>
</evidence>
<dbReference type="HOGENOM" id="CLU_006732_3_0_10"/>
<dbReference type="FunFam" id="3.40.50.1980:FF:000001">
    <property type="entry name" value="Histidinol dehydrogenase"/>
    <property type="match status" value="1"/>
</dbReference>
<evidence type="ECO:0000256" key="16">
    <source>
        <dbReference type="PIRSR" id="PIRSR000099-3"/>
    </source>
</evidence>
<dbReference type="FunFam" id="1.20.5.1300:FF:000001">
    <property type="entry name" value="Histidine biosynthesis trifunctional protein"/>
    <property type="match status" value="1"/>
</dbReference>
<dbReference type="GO" id="GO:0004399">
    <property type="term" value="F:histidinol dehydrogenase activity"/>
    <property type="evidence" value="ECO:0007669"/>
    <property type="project" value="UniProtKB-UniRule"/>
</dbReference>
<name>H8KV42_SOLCM</name>
<feature type="binding site" evidence="12 16">
    <location>
        <position position="445"/>
    </location>
    <ligand>
        <name>substrate</name>
    </ligand>
</feature>
<dbReference type="STRING" id="929556.Solca_0927"/>
<accession>H8KV42</accession>
<evidence type="ECO:0000313" key="19">
    <source>
        <dbReference type="EMBL" id="AFD06042.1"/>
    </source>
</evidence>
<evidence type="ECO:0000256" key="6">
    <source>
        <dbReference type="ARBA" id="ARBA00022723"/>
    </source>
</evidence>
<dbReference type="UniPathway" id="UPA00031">
    <property type="reaction ID" value="UER00014"/>
</dbReference>
<dbReference type="InterPro" id="IPR016161">
    <property type="entry name" value="Ald_DH/histidinol_DH"/>
</dbReference>
<evidence type="ECO:0000256" key="15">
    <source>
        <dbReference type="PIRSR" id="PIRSR000099-2"/>
    </source>
</evidence>
<evidence type="ECO:0000256" key="14">
    <source>
        <dbReference type="PIRSR" id="PIRSR000099-1"/>
    </source>
</evidence>
<dbReference type="EC" id="1.1.1.23" evidence="4 12"/>
<evidence type="ECO:0000256" key="7">
    <source>
        <dbReference type="ARBA" id="ARBA00022833"/>
    </source>
</evidence>
<evidence type="ECO:0000313" key="20">
    <source>
        <dbReference type="Proteomes" id="UP000007590"/>
    </source>
</evidence>
<dbReference type="PANTHER" id="PTHR21256">
    <property type="entry name" value="HISTIDINOL DEHYDROGENASE HDH"/>
    <property type="match status" value="1"/>
</dbReference>
<dbReference type="eggNOG" id="COG0141">
    <property type="taxonomic scope" value="Bacteria"/>
</dbReference>
<dbReference type="AlphaFoldDB" id="H8KV42"/>
<comment type="similarity">
    <text evidence="3 12 13 18">Belongs to the histidinol dehydrogenase family.</text>
</comment>
<dbReference type="Proteomes" id="UP000007590">
    <property type="component" value="Chromosome"/>
</dbReference>
<dbReference type="CDD" id="cd06572">
    <property type="entry name" value="Histidinol_dh"/>
    <property type="match status" value="1"/>
</dbReference>
<keyword evidence="20" id="KW-1185">Reference proteome</keyword>
<feature type="binding site" evidence="12 17">
    <location>
        <position position="386"/>
    </location>
    <ligand>
        <name>Zn(2+)</name>
        <dbReference type="ChEBI" id="CHEBI:29105"/>
    </ligand>
</feature>
<dbReference type="InterPro" id="IPR022695">
    <property type="entry name" value="Histidinol_DH_monofunct"/>
</dbReference>
<dbReference type="PANTHER" id="PTHR21256:SF2">
    <property type="entry name" value="HISTIDINE BIOSYNTHESIS TRIFUNCTIONAL PROTEIN"/>
    <property type="match status" value="1"/>
</dbReference>
<comment type="catalytic activity">
    <reaction evidence="11 12">
        <text>L-histidinol + 2 NAD(+) + H2O = L-histidine + 2 NADH + 3 H(+)</text>
        <dbReference type="Rhea" id="RHEA:20641"/>
        <dbReference type="ChEBI" id="CHEBI:15377"/>
        <dbReference type="ChEBI" id="CHEBI:15378"/>
        <dbReference type="ChEBI" id="CHEBI:57540"/>
        <dbReference type="ChEBI" id="CHEBI:57595"/>
        <dbReference type="ChEBI" id="CHEBI:57699"/>
        <dbReference type="ChEBI" id="CHEBI:57945"/>
        <dbReference type="EC" id="1.1.1.23"/>
    </reaction>
</comment>
<evidence type="ECO:0000256" key="5">
    <source>
        <dbReference type="ARBA" id="ARBA00022605"/>
    </source>
</evidence>
<dbReference type="Gene3D" id="3.40.50.1980">
    <property type="entry name" value="Nitrogenase molybdenum iron protein domain"/>
    <property type="match status" value="2"/>
</dbReference>
<feature type="binding site" evidence="12 17">
    <location>
        <position position="445"/>
    </location>
    <ligand>
        <name>Zn(2+)</name>
        <dbReference type="ChEBI" id="CHEBI:29105"/>
    </ligand>
</feature>
<comment type="function">
    <text evidence="1 12">Catalyzes the sequential NAD-dependent oxidations of L-histidinol to L-histidinaldehyde and then to L-histidine.</text>
</comment>
<dbReference type="HAMAP" id="MF_01024">
    <property type="entry name" value="HisD"/>
    <property type="match status" value="1"/>
</dbReference>
<keyword evidence="10 12" id="KW-0368">Histidine biosynthesis</keyword>
<evidence type="ECO:0000256" key="3">
    <source>
        <dbReference type="ARBA" id="ARBA00010178"/>
    </source>
</evidence>
<dbReference type="SUPFAM" id="SSF53720">
    <property type="entry name" value="ALDH-like"/>
    <property type="match status" value="1"/>
</dbReference>
<evidence type="ECO:0000256" key="8">
    <source>
        <dbReference type="ARBA" id="ARBA00023002"/>
    </source>
</evidence>
<gene>
    <name evidence="12" type="primary">hisD</name>
    <name evidence="19" type="ordered locus">Solca_0927</name>
</gene>
<dbReference type="InterPro" id="IPR012131">
    <property type="entry name" value="Hstdl_DH"/>
</dbReference>
<protein>
    <recommendedName>
        <fullName evidence="4 12">Histidinol dehydrogenase</fullName>
        <shortName evidence="12">HDH</shortName>
        <ecNumber evidence="4 12">1.1.1.23</ecNumber>
    </recommendedName>
</protein>
<evidence type="ECO:0000256" key="2">
    <source>
        <dbReference type="ARBA" id="ARBA00004940"/>
    </source>
</evidence>
<comment type="cofactor">
    <cofactor evidence="12 17">
        <name>Zn(2+)</name>
        <dbReference type="ChEBI" id="CHEBI:29105"/>
    </cofactor>
    <text evidence="12 17">Binds 1 zinc ion per subunit.</text>
</comment>
<dbReference type="Pfam" id="PF00815">
    <property type="entry name" value="Histidinol_dh"/>
    <property type="match status" value="1"/>
</dbReference>
<evidence type="ECO:0000256" key="12">
    <source>
        <dbReference type="HAMAP-Rule" id="MF_01024"/>
    </source>
</evidence>
<organism evidence="19 20">
    <name type="scientific">Solitalea canadensis (strain ATCC 29591 / DSM 3403 / JCM 21819 / LMG 8368 / NBRC 15130 / NCIMB 12057 / USAM 9D)</name>
    <name type="common">Flexibacter canadensis</name>
    <dbReference type="NCBI Taxonomy" id="929556"/>
    <lineage>
        <taxon>Bacteria</taxon>
        <taxon>Pseudomonadati</taxon>
        <taxon>Bacteroidota</taxon>
        <taxon>Sphingobacteriia</taxon>
        <taxon>Sphingobacteriales</taxon>
        <taxon>Sphingobacteriaceae</taxon>
        <taxon>Solitalea</taxon>
    </lineage>
</organism>
<keyword evidence="6 12" id="KW-0479">Metal-binding</keyword>
<feature type="binding site" evidence="12 16">
    <location>
        <position position="263"/>
    </location>
    <ligand>
        <name>substrate</name>
    </ligand>
</feature>
<feature type="binding site" evidence="12 15">
    <location>
        <position position="153"/>
    </location>
    <ligand>
        <name>NAD(+)</name>
        <dbReference type="ChEBI" id="CHEBI:57540"/>
    </ligand>
</feature>
<evidence type="ECO:0000256" key="10">
    <source>
        <dbReference type="ARBA" id="ARBA00023102"/>
    </source>
</evidence>
<evidence type="ECO:0000256" key="9">
    <source>
        <dbReference type="ARBA" id="ARBA00023027"/>
    </source>
</evidence>